<comment type="similarity">
    <text evidence="1 6">Belongs to the aldehyde dehydrogenase family.</text>
</comment>
<evidence type="ECO:0000256" key="3">
    <source>
        <dbReference type="ARBA" id="ARBA00023027"/>
    </source>
</evidence>
<dbReference type="InterPro" id="IPR016163">
    <property type="entry name" value="Ald_DH_C"/>
</dbReference>
<evidence type="ECO:0000259" key="7">
    <source>
        <dbReference type="Pfam" id="PF00171"/>
    </source>
</evidence>
<dbReference type="PANTHER" id="PTHR11699">
    <property type="entry name" value="ALDEHYDE DEHYDROGENASE-RELATED"/>
    <property type="match status" value="1"/>
</dbReference>
<dbReference type="EMBL" id="KZ857523">
    <property type="protein sequence ID" value="RDX41113.1"/>
    <property type="molecule type" value="Genomic_DNA"/>
</dbReference>
<dbReference type="FunFam" id="3.40.605.10:FF:000011">
    <property type="entry name" value="ALD5p Mitochondrial aldehyde dehydrogenase"/>
    <property type="match status" value="1"/>
</dbReference>
<dbReference type="AlphaFoldDB" id="A0A371CLF6"/>
<dbReference type="OrthoDB" id="310895at2759"/>
<keyword evidence="9" id="KW-1185">Reference proteome</keyword>
<protein>
    <submittedName>
        <fullName evidence="8">Aldehyde dehydrogenase</fullName>
    </submittedName>
</protein>
<reference evidence="8 9" key="1">
    <citation type="journal article" date="2018" name="Biotechnol. Biofuels">
        <title>Integrative visual omics of the white-rot fungus Polyporus brumalis exposes the biotechnological potential of its oxidative enzymes for delignifying raw plant biomass.</title>
        <authorList>
            <person name="Miyauchi S."/>
            <person name="Rancon A."/>
            <person name="Drula E."/>
            <person name="Hage H."/>
            <person name="Chaduli D."/>
            <person name="Favel A."/>
            <person name="Grisel S."/>
            <person name="Henrissat B."/>
            <person name="Herpoel-Gimbert I."/>
            <person name="Ruiz-Duenas F.J."/>
            <person name="Chevret D."/>
            <person name="Hainaut M."/>
            <person name="Lin J."/>
            <person name="Wang M."/>
            <person name="Pangilinan J."/>
            <person name="Lipzen A."/>
            <person name="Lesage-Meessen L."/>
            <person name="Navarro D."/>
            <person name="Riley R."/>
            <person name="Grigoriev I.V."/>
            <person name="Zhou S."/>
            <person name="Raouche S."/>
            <person name="Rosso M.N."/>
        </authorList>
    </citation>
    <scope>NUCLEOTIDE SEQUENCE [LARGE SCALE GENOMIC DNA]</scope>
    <source>
        <strain evidence="8 9">BRFM 1820</strain>
    </source>
</reference>
<feature type="domain" description="Aldehyde dehydrogenase" evidence="7">
    <location>
        <begin position="30"/>
        <end position="492"/>
    </location>
</feature>
<comment type="pathway">
    <text evidence="4">Alcohol metabolism; ethanol degradation; acetate from ethanol: step 2/2.</text>
</comment>
<dbReference type="STRING" id="139420.A0A371CLF6"/>
<keyword evidence="2 6" id="KW-0560">Oxidoreductase</keyword>
<proteinExistence type="inferred from homology"/>
<dbReference type="CDD" id="cd07091">
    <property type="entry name" value="ALDH_F1-2_Ald2-like"/>
    <property type="match status" value="1"/>
</dbReference>
<organism evidence="8 9">
    <name type="scientific">Lentinus brumalis</name>
    <dbReference type="NCBI Taxonomy" id="2498619"/>
    <lineage>
        <taxon>Eukaryota</taxon>
        <taxon>Fungi</taxon>
        <taxon>Dikarya</taxon>
        <taxon>Basidiomycota</taxon>
        <taxon>Agaricomycotina</taxon>
        <taxon>Agaricomycetes</taxon>
        <taxon>Polyporales</taxon>
        <taxon>Polyporaceae</taxon>
        <taxon>Lentinus</taxon>
    </lineage>
</organism>
<dbReference type="Proteomes" id="UP000256964">
    <property type="component" value="Unassembled WGS sequence"/>
</dbReference>
<evidence type="ECO:0000256" key="5">
    <source>
        <dbReference type="PROSITE-ProRule" id="PRU10007"/>
    </source>
</evidence>
<evidence type="ECO:0000256" key="6">
    <source>
        <dbReference type="RuleBase" id="RU003345"/>
    </source>
</evidence>
<sequence>MPATFVHKFDTPVFKGEVSVPLGLYIDGKWVDGADGTTIDVINPTNGKLITKIAEGTPKDVDLAVKAAQRAFDTTWGLHAKGADRSRLMNKLADLMEKNAETLSALEALDNGKTFKWAMRADISHSIACIRYYAGWADKIFGQVIETSEAKLTYTRHEPIGVVGQIVPWNFPLQMMSWKIGPALATGCAIVLKPSEFTPLTALYMSKLIDEAGFPAGVFNLVNGYGHVVGQAIADHMGIEKVAFTGSTLVGRKIMESAAKSNLKKVTLELGGKSPSIIFDDADLEEAIKWAAFGIYFNHGQCCCAGSRIFVHEKIYDEFLQRFTAHTKDLKVGDPFDPDCFQGPQISQQQYDRIMGYIESGKAEGATVHYGGHRIGQEGYFISPTIFTDTKPNMKIVQEEIFGPVCVVIKFKDDDDIVAQANDSIYGLAAAVFSQNVTRALSTAHKLRAGTVWINIANMLYPNVPFGGYKQSGIGRELGEYALSNYTAVKAVQVNLHIKL</sequence>
<name>A0A371CLF6_9APHY</name>
<evidence type="ECO:0000256" key="4">
    <source>
        <dbReference type="ARBA" id="ARBA00037885"/>
    </source>
</evidence>
<dbReference type="Gene3D" id="3.40.605.10">
    <property type="entry name" value="Aldehyde Dehydrogenase, Chain A, domain 1"/>
    <property type="match status" value="1"/>
</dbReference>
<dbReference type="InterPro" id="IPR016162">
    <property type="entry name" value="Ald_DH_N"/>
</dbReference>
<keyword evidence="3" id="KW-0520">NAD</keyword>
<feature type="active site" evidence="5">
    <location>
        <position position="269"/>
    </location>
</feature>
<dbReference type="FunFam" id="3.40.309.10:FF:000001">
    <property type="entry name" value="Mitochondrial aldehyde dehydrogenase 2"/>
    <property type="match status" value="1"/>
</dbReference>
<dbReference type="SUPFAM" id="SSF53720">
    <property type="entry name" value="ALDH-like"/>
    <property type="match status" value="1"/>
</dbReference>
<evidence type="ECO:0000313" key="8">
    <source>
        <dbReference type="EMBL" id="RDX41113.1"/>
    </source>
</evidence>
<dbReference type="GO" id="GO:0005739">
    <property type="term" value="C:mitochondrion"/>
    <property type="evidence" value="ECO:0007669"/>
    <property type="project" value="UniProtKB-ARBA"/>
</dbReference>
<evidence type="ECO:0000256" key="2">
    <source>
        <dbReference type="ARBA" id="ARBA00023002"/>
    </source>
</evidence>
<dbReference type="FunFam" id="3.40.605.10:FF:000026">
    <property type="entry name" value="Aldehyde dehydrogenase, putative"/>
    <property type="match status" value="1"/>
</dbReference>
<dbReference type="PROSITE" id="PS00687">
    <property type="entry name" value="ALDEHYDE_DEHYDR_GLU"/>
    <property type="match status" value="1"/>
</dbReference>
<accession>A0A371CLF6</accession>
<dbReference type="PROSITE" id="PS00070">
    <property type="entry name" value="ALDEHYDE_DEHYDR_CYS"/>
    <property type="match status" value="1"/>
</dbReference>
<dbReference type="InterPro" id="IPR016160">
    <property type="entry name" value="Ald_DH_CS_CYS"/>
</dbReference>
<dbReference type="GO" id="GO:0019413">
    <property type="term" value="P:acetate biosynthetic process"/>
    <property type="evidence" value="ECO:0007669"/>
    <property type="project" value="UniProtKB-ARBA"/>
</dbReference>
<dbReference type="InterPro" id="IPR029510">
    <property type="entry name" value="Ald_DH_CS_GLU"/>
</dbReference>
<dbReference type="GO" id="GO:0004029">
    <property type="term" value="F:aldehyde dehydrogenase (NAD+) activity"/>
    <property type="evidence" value="ECO:0007669"/>
    <property type="project" value="UniProtKB-ARBA"/>
</dbReference>
<evidence type="ECO:0000313" key="9">
    <source>
        <dbReference type="Proteomes" id="UP000256964"/>
    </source>
</evidence>
<dbReference type="InterPro" id="IPR015590">
    <property type="entry name" value="Aldehyde_DH_dom"/>
</dbReference>
<dbReference type="InterPro" id="IPR016161">
    <property type="entry name" value="Ald_DH/histidinol_DH"/>
</dbReference>
<dbReference type="Pfam" id="PF00171">
    <property type="entry name" value="Aldedh"/>
    <property type="match status" value="1"/>
</dbReference>
<dbReference type="Gene3D" id="3.40.309.10">
    <property type="entry name" value="Aldehyde Dehydrogenase, Chain A, domain 2"/>
    <property type="match status" value="1"/>
</dbReference>
<gene>
    <name evidence="8" type="ORF">OH76DRAFT_1365116</name>
</gene>
<evidence type="ECO:0000256" key="1">
    <source>
        <dbReference type="ARBA" id="ARBA00009986"/>
    </source>
</evidence>